<organism evidence="1 2">
    <name type="scientific">Pyxidicoccus fallax</name>
    <dbReference type="NCBI Taxonomy" id="394095"/>
    <lineage>
        <taxon>Bacteria</taxon>
        <taxon>Pseudomonadati</taxon>
        <taxon>Myxococcota</taxon>
        <taxon>Myxococcia</taxon>
        <taxon>Myxococcales</taxon>
        <taxon>Cystobacterineae</taxon>
        <taxon>Myxococcaceae</taxon>
        <taxon>Pyxidicoccus</taxon>
    </lineage>
</organism>
<feature type="non-terminal residue" evidence="1">
    <location>
        <position position="1"/>
    </location>
</feature>
<sequence length="205" mass="22132">PPPLPGCLVDTAQPPFVMLVREKRLRVESFGGRPYLVVRHGWHSNAEFDPIVADVESFQVAYQMNRPPADTVCCAAAAAPDMGAGGGASWVLGDETPMVPPAPGLTPPSYGSPYDAPERYTAHPANIRAVRVGLTVRSTRKQPREVLDTPRQLLNAPPPPAEGDAYVRSTVETTIRVPNMTSRSFFTPEYRDTALANDLRNVGGG</sequence>
<dbReference type="Pfam" id="PF16074">
    <property type="entry name" value="PilW"/>
    <property type="match status" value="1"/>
</dbReference>
<comment type="caution">
    <text evidence="1">The sequence shown here is derived from an EMBL/GenBank/DDBJ whole genome shotgun (WGS) entry which is preliminary data.</text>
</comment>
<name>A0A848LIL6_9BACT</name>
<protein>
    <submittedName>
        <fullName evidence="1">Prepilin-type cleavage/methylation domain-containing protein</fullName>
    </submittedName>
</protein>
<dbReference type="InterPro" id="IPR032092">
    <property type="entry name" value="PilW"/>
</dbReference>
<reference evidence="1 2" key="1">
    <citation type="submission" date="2020-04" db="EMBL/GenBank/DDBJ databases">
        <title>Draft genome of Pyxidicoccus fallax type strain.</title>
        <authorList>
            <person name="Whitworth D.E."/>
        </authorList>
    </citation>
    <scope>NUCLEOTIDE SEQUENCE [LARGE SCALE GENOMIC DNA]</scope>
    <source>
        <strain evidence="1 2">DSM 14698</strain>
    </source>
</reference>
<evidence type="ECO:0000313" key="2">
    <source>
        <dbReference type="Proteomes" id="UP000518300"/>
    </source>
</evidence>
<proteinExistence type="predicted"/>
<evidence type="ECO:0000313" key="1">
    <source>
        <dbReference type="EMBL" id="NMO17560.1"/>
    </source>
</evidence>
<dbReference type="RefSeq" id="WP_211194085.1">
    <property type="nucleotide sequence ID" value="NZ_JABBJJ010000102.1"/>
</dbReference>
<accession>A0A848LIL6</accession>
<dbReference type="AlphaFoldDB" id="A0A848LIL6"/>
<dbReference type="GO" id="GO:0043683">
    <property type="term" value="P:type IV pilus assembly"/>
    <property type="evidence" value="ECO:0007669"/>
    <property type="project" value="InterPro"/>
</dbReference>
<gene>
    <name evidence="1" type="ORF">HG543_22230</name>
</gene>
<keyword evidence="2" id="KW-1185">Reference proteome</keyword>
<dbReference type="Proteomes" id="UP000518300">
    <property type="component" value="Unassembled WGS sequence"/>
</dbReference>
<dbReference type="EMBL" id="JABBJJ010000102">
    <property type="protein sequence ID" value="NMO17560.1"/>
    <property type="molecule type" value="Genomic_DNA"/>
</dbReference>